<dbReference type="OrthoDB" id="964623at2"/>
<dbReference type="EMBL" id="VCEJ01000004">
    <property type="protein sequence ID" value="TLV00146.1"/>
    <property type="molecule type" value="Genomic_DNA"/>
</dbReference>
<keyword evidence="2" id="KW-1185">Reference proteome</keyword>
<gene>
    <name evidence="1" type="ORF">FEN17_11600</name>
</gene>
<evidence type="ECO:0000313" key="2">
    <source>
        <dbReference type="Proteomes" id="UP000306402"/>
    </source>
</evidence>
<dbReference type="Proteomes" id="UP000306402">
    <property type="component" value="Unassembled WGS sequence"/>
</dbReference>
<dbReference type="RefSeq" id="WP_138365526.1">
    <property type="nucleotide sequence ID" value="NZ_VCEJ01000004.1"/>
</dbReference>
<dbReference type="AlphaFoldDB" id="A0A5R9KV39"/>
<comment type="caution">
    <text evidence="1">The sequence shown here is derived from an EMBL/GenBank/DDBJ whole genome shotgun (WGS) entry which is preliminary data.</text>
</comment>
<sequence length="85" mass="9671">MNFKIIPLQNPQTQICLHRDCSESGEEIVRITTYVTNSTGTELMLERTAKFSDAQTAQCFVEDYSEASASKFVSRCVEEDKIWIS</sequence>
<accession>A0A5R9KV39</accession>
<organism evidence="1 2">
    <name type="scientific">Dyadobacter luticola</name>
    <dbReference type="NCBI Taxonomy" id="1979387"/>
    <lineage>
        <taxon>Bacteria</taxon>
        <taxon>Pseudomonadati</taxon>
        <taxon>Bacteroidota</taxon>
        <taxon>Cytophagia</taxon>
        <taxon>Cytophagales</taxon>
        <taxon>Spirosomataceae</taxon>
        <taxon>Dyadobacter</taxon>
    </lineage>
</organism>
<name>A0A5R9KV39_9BACT</name>
<evidence type="ECO:0000313" key="1">
    <source>
        <dbReference type="EMBL" id="TLV00146.1"/>
    </source>
</evidence>
<protein>
    <submittedName>
        <fullName evidence="1">Uncharacterized protein</fullName>
    </submittedName>
</protein>
<proteinExistence type="predicted"/>
<reference evidence="1 2" key="1">
    <citation type="submission" date="2019-05" db="EMBL/GenBank/DDBJ databases">
        <authorList>
            <person name="Qu J.-H."/>
        </authorList>
    </citation>
    <scope>NUCLEOTIDE SEQUENCE [LARGE SCALE GENOMIC DNA]</scope>
    <source>
        <strain evidence="1 2">T17</strain>
    </source>
</reference>